<name>A0ABS8A849_9BACT</name>
<accession>A0ABS8A849</accession>
<proteinExistence type="predicted"/>
<organism evidence="1 2">
    <name type="scientific">Hymenobacter nitidus</name>
    <dbReference type="NCBI Taxonomy" id="2880929"/>
    <lineage>
        <taxon>Bacteria</taxon>
        <taxon>Pseudomonadati</taxon>
        <taxon>Bacteroidota</taxon>
        <taxon>Cytophagia</taxon>
        <taxon>Cytophagales</taxon>
        <taxon>Hymenobacteraceae</taxon>
        <taxon>Hymenobacter</taxon>
    </lineage>
</organism>
<sequence length="196" mass="22577">MTWAARRPLAYDTLVHQFVRELLAQRTARPYGPDSLTTFYLGTTLFEQAPDQHSARCPTCNSPNLSGHLLVHLVAQHALTPADTVFMRQQLRGAAEVRLTPGLLPGYEVVPLDTLWALDRRLGRRRRLEAARILEERYHTADFFWISVPLFPRDRQTVIVDISYDCGGLCGAGTSYVLRRQNNRWRIMQQMQRWVS</sequence>
<dbReference type="Proteomes" id="UP001165297">
    <property type="component" value="Unassembled WGS sequence"/>
</dbReference>
<reference evidence="1" key="1">
    <citation type="submission" date="2021-10" db="EMBL/GenBank/DDBJ databases">
        <authorList>
            <person name="Dean J.D."/>
            <person name="Kim M.K."/>
            <person name="Newey C.N."/>
            <person name="Stoker T.S."/>
            <person name="Thompson D.W."/>
            <person name="Grose J.H."/>
        </authorList>
    </citation>
    <scope>NUCLEOTIDE SEQUENCE</scope>
    <source>
        <strain evidence="1">BT635</strain>
    </source>
</reference>
<gene>
    <name evidence="1" type="ORF">LGH70_00650</name>
</gene>
<evidence type="ECO:0000313" key="1">
    <source>
        <dbReference type="EMBL" id="MCB2376072.1"/>
    </source>
</evidence>
<dbReference type="RefSeq" id="WP_226181698.1">
    <property type="nucleotide sequence ID" value="NZ_JAJADQ010000001.1"/>
</dbReference>
<dbReference type="EMBL" id="JAJADQ010000001">
    <property type="protein sequence ID" value="MCB2376072.1"/>
    <property type="molecule type" value="Genomic_DNA"/>
</dbReference>
<keyword evidence="2" id="KW-1185">Reference proteome</keyword>
<protein>
    <submittedName>
        <fullName evidence="1">Uncharacterized protein</fullName>
    </submittedName>
</protein>
<comment type="caution">
    <text evidence="1">The sequence shown here is derived from an EMBL/GenBank/DDBJ whole genome shotgun (WGS) entry which is preliminary data.</text>
</comment>
<evidence type="ECO:0000313" key="2">
    <source>
        <dbReference type="Proteomes" id="UP001165297"/>
    </source>
</evidence>